<name>A0ABU3L6V3_9FLAO</name>
<dbReference type="RefSeq" id="WP_314015422.1">
    <property type="nucleotide sequence ID" value="NZ_JAVTTP010000001.1"/>
</dbReference>
<dbReference type="PROSITE" id="PS51257">
    <property type="entry name" value="PROKAR_LIPOPROTEIN"/>
    <property type="match status" value="1"/>
</dbReference>
<comment type="caution">
    <text evidence="2">The sequence shown here is derived from an EMBL/GenBank/DDBJ whole genome shotgun (WGS) entry which is preliminary data.</text>
</comment>
<keyword evidence="3" id="KW-1185">Reference proteome</keyword>
<gene>
    <name evidence="2" type="ORF">RQM65_12425</name>
</gene>
<keyword evidence="1" id="KW-0812">Transmembrane</keyword>
<accession>A0ABU3L6V3</accession>
<dbReference type="EMBL" id="JAVTTP010000001">
    <property type="protein sequence ID" value="MDT7829474.1"/>
    <property type="molecule type" value="Genomic_DNA"/>
</dbReference>
<proteinExistence type="predicted"/>
<dbReference type="Proteomes" id="UP001250656">
    <property type="component" value="Unassembled WGS sequence"/>
</dbReference>
<sequence>MSEYKSKEYGYATLAILGQSCLGGIAAMLILSVDSSFGLKIAQLFLVTLLTMGYNAAVLAQLKSKTAFAILLLSVVFSSIVIIAHLF</sequence>
<reference evidence="2 3" key="1">
    <citation type="submission" date="2023-09" db="EMBL/GenBank/DDBJ databases">
        <title>Novel taxa isolated from Blanes Bay.</title>
        <authorList>
            <person name="Rey-Velasco X."/>
            <person name="Lucena T."/>
        </authorList>
    </citation>
    <scope>NUCLEOTIDE SEQUENCE [LARGE SCALE GENOMIC DNA]</scope>
    <source>
        <strain evidence="2 3">S334</strain>
    </source>
</reference>
<organism evidence="2 3">
    <name type="scientific">Pricia mediterranea</name>
    <dbReference type="NCBI Taxonomy" id="3076079"/>
    <lineage>
        <taxon>Bacteria</taxon>
        <taxon>Pseudomonadati</taxon>
        <taxon>Bacteroidota</taxon>
        <taxon>Flavobacteriia</taxon>
        <taxon>Flavobacteriales</taxon>
        <taxon>Flavobacteriaceae</taxon>
        <taxon>Pricia</taxon>
    </lineage>
</organism>
<feature type="transmembrane region" description="Helical" evidence="1">
    <location>
        <begin position="37"/>
        <end position="60"/>
    </location>
</feature>
<feature type="transmembrane region" description="Helical" evidence="1">
    <location>
        <begin position="67"/>
        <end position="86"/>
    </location>
</feature>
<feature type="transmembrane region" description="Helical" evidence="1">
    <location>
        <begin position="12"/>
        <end position="31"/>
    </location>
</feature>
<evidence type="ECO:0000256" key="1">
    <source>
        <dbReference type="SAM" id="Phobius"/>
    </source>
</evidence>
<evidence type="ECO:0000313" key="3">
    <source>
        <dbReference type="Proteomes" id="UP001250656"/>
    </source>
</evidence>
<keyword evidence="1" id="KW-0472">Membrane</keyword>
<keyword evidence="1" id="KW-1133">Transmembrane helix</keyword>
<evidence type="ECO:0000313" key="2">
    <source>
        <dbReference type="EMBL" id="MDT7829474.1"/>
    </source>
</evidence>
<protein>
    <submittedName>
        <fullName evidence="2">Uncharacterized protein</fullName>
    </submittedName>
</protein>